<evidence type="ECO:0000313" key="2">
    <source>
        <dbReference type="Proteomes" id="UP001186974"/>
    </source>
</evidence>
<accession>A0ACC3DV90</accession>
<reference evidence="1" key="1">
    <citation type="submission" date="2024-09" db="EMBL/GenBank/DDBJ databases">
        <title>Black Yeasts Isolated from many extreme environments.</title>
        <authorList>
            <person name="Coleine C."/>
            <person name="Stajich J.E."/>
            <person name="Selbmann L."/>
        </authorList>
    </citation>
    <scope>NUCLEOTIDE SEQUENCE</scope>
    <source>
        <strain evidence="1">CCFEE 5737</strain>
    </source>
</reference>
<evidence type="ECO:0000313" key="1">
    <source>
        <dbReference type="EMBL" id="KAK3080595.1"/>
    </source>
</evidence>
<name>A0ACC3DV90_9PEZI</name>
<keyword evidence="2" id="KW-1185">Reference proteome</keyword>
<dbReference type="Proteomes" id="UP001186974">
    <property type="component" value="Unassembled WGS sequence"/>
</dbReference>
<protein>
    <submittedName>
        <fullName evidence="1">Uncharacterized protein</fullName>
    </submittedName>
</protein>
<comment type="caution">
    <text evidence="1">The sequence shown here is derived from an EMBL/GenBank/DDBJ whole genome shotgun (WGS) entry which is preliminary data.</text>
</comment>
<gene>
    <name evidence="1" type="ORF">LTS18_014949</name>
</gene>
<feature type="non-terminal residue" evidence="1">
    <location>
        <position position="1"/>
    </location>
</feature>
<proteinExistence type="predicted"/>
<organism evidence="1 2">
    <name type="scientific">Coniosporium uncinatum</name>
    <dbReference type="NCBI Taxonomy" id="93489"/>
    <lineage>
        <taxon>Eukaryota</taxon>
        <taxon>Fungi</taxon>
        <taxon>Dikarya</taxon>
        <taxon>Ascomycota</taxon>
        <taxon>Pezizomycotina</taxon>
        <taxon>Dothideomycetes</taxon>
        <taxon>Dothideomycetes incertae sedis</taxon>
        <taxon>Coniosporium</taxon>
    </lineage>
</organism>
<dbReference type="EMBL" id="JAWDJW010000489">
    <property type="protein sequence ID" value="KAK3080595.1"/>
    <property type="molecule type" value="Genomic_DNA"/>
</dbReference>
<sequence>LQQDLNEENGLASFRRVHVVREQAQPPEFVLYGLTHLVPLLHPTIANDLAVTLTRVAFLTITKAEVNEKANLVARMLAPMYGGVQFPSIAIHNQNVLFIFDCAWRHFKFVTQGLMSAE</sequence>